<reference evidence="1 2" key="1">
    <citation type="submission" date="2016-10" db="EMBL/GenBank/DDBJ databases">
        <authorList>
            <person name="de Groot N.N."/>
        </authorList>
    </citation>
    <scope>NUCLEOTIDE SEQUENCE [LARGE SCALE GENOMIC DNA]</scope>
    <source>
        <strain evidence="1 2">DSM 3756</strain>
    </source>
</reference>
<organism evidence="1 2">
    <name type="scientific">Haloarcula vallismortis</name>
    <name type="common">Halobacterium vallismortis</name>
    <dbReference type="NCBI Taxonomy" id="28442"/>
    <lineage>
        <taxon>Archaea</taxon>
        <taxon>Methanobacteriati</taxon>
        <taxon>Methanobacteriota</taxon>
        <taxon>Stenosarchaea group</taxon>
        <taxon>Halobacteria</taxon>
        <taxon>Halobacteriales</taxon>
        <taxon>Haloarculaceae</taxon>
        <taxon>Haloarcula</taxon>
    </lineage>
</organism>
<gene>
    <name evidence="1" type="ORF">SAMN05443574_1411</name>
</gene>
<dbReference type="Proteomes" id="UP000182573">
    <property type="component" value="Unassembled WGS sequence"/>
</dbReference>
<accession>A0A1H3BAQ5</accession>
<proteinExistence type="predicted"/>
<evidence type="ECO:0000313" key="1">
    <source>
        <dbReference type="EMBL" id="SDX38504.1"/>
    </source>
</evidence>
<protein>
    <submittedName>
        <fullName evidence="1">Uncharacterized protein</fullName>
    </submittedName>
</protein>
<dbReference type="EMBL" id="FNOF01000041">
    <property type="protein sequence ID" value="SDX38504.1"/>
    <property type="molecule type" value="Genomic_DNA"/>
</dbReference>
<name>A0A1H3BAQ5_HALVA</name>
<sequence length="63" mass="7232">MRYFWRRIFTTASGEELESNLVASFSKPSFKSHDIILFSSDEFTTNNRFTASGFSIECGIKLL</sequence>
<evidence type="ECO:0000313" key="2">
    <source>
        <dbReference type="Proteomes" id="UP000182573"/>
    </source>
</evidence>
<dbReference type="AlphaFoldDB" id="A0A1H3BAQ5"/>